<dbReference type="AlphaFoldDB" id="A0AAD7CY19"/>
<feature type="region of interest" description="Disordered" evidence="1">
    <location>
        <begin position="459"/>
        <end position="479"/>
    </location>
</feature>
<feature type="compositionally biased region" description="Polar residues" evidence="1">
    <location>
        <begin position="1052"/>
        <end position="1063"/>
    </location>
</feature>
<feature type="compositionally biased region" description="Polar residues" evidence="1">
    <location>
        <begin position="693"/>
        <end position="709"/>
    </location>
</feature>
<feature type="compositionally biased region" description="Low complexity" evidence="1">
    <location>
        <begin position="653"/>
        <end position="668"/>
    </location>
</feature>
<feature type="compositionally biased region" description="Acidic residues" evidence="1">
    <location>
        <begin position="584"/>
        <end position="615"/>
    </location>
</feature>
<feature type="compositionally biased region" description="Low complexity" evidence="1">
    <location>
        <begin position="860"/>
        <end position="878"/>
    </location>
</feature>
<accession>A0AAD7CY19</accession>
<feature type="region of interest" description="Disordered" evidence="1">
    <location>
        <begin position="1"/>
        <end position="124"/>
    </location>
</feature>
<dbReference type="Proteomes" id="UP001221757">
    <property type="component" value="Unassembled WGS sequence"/>
</dbReference>
<feature type="compositionally biased region" description="Polar residues" evidence="1">
    <location>
        <begin position="991"/>
        <end position="1014"/>
    </location>
</feature>
<keyword evidence="4" id="KW-1185">Reference proteome</keyword>
<feature type="region of interest" description="Disordered" evidence="1">
    <location>
        <begin position="786"/>
        <end position="878"/>
    </location>
</feature>
<reference evidence="3" key="1">
    <citation type="submission" date="2023-03" db="EMBL/GenBank/DDBJ databases">
        <title>Massive genome expansion in bonnet fungi (Mycena s.s.) driven by repeated elements and novel gene families across ecological guilds.</title>
        <authorList>
            <consortium name="Lawrence Berkeley National Laboratory"/>
            <person name="Harder C.B."/>
            <person name="Miyauchi S."/>
            <person name="Viragh M."/>
            <person name="Kuo A."/>
            <person name="Thoen E."/>
            <person name="Andreopoulos B."/>
            <person name="Lu D."/>
            <person name="Skrede I."/>
            <person name="Drula E."/>
            <person name="Henrissat B."/>
            <person name="Morin E."/>
            <person name="Kohler A."/>
            <person name="Barry K."/>
            <person name="LaButti K."/>
            <person name="Morin E."/>
            <person name="Salamov A."/>
            <person name="Lipzen A."/>
            <person name="Mereny Z."/>
            <person name="Hegedus B."/>
            <person name="Baldrian P."/>
            <person name="Stursova M."/>
            <person name="Weitz H."/>
            <person name="Taylor A."/>
            <person name="Grigoriev I.V."/>
            <person name="Nagy L.G."/>
            <person name="Martin F."/>
            <person name="Kauserud H."/>
        </authorList>
    </citation>
    <scope>NUCLEOTIDE SEQUENCE</scope>
    <source>
        <strain evidence="3">CBHHK067</strain>
    </source>
</reference>
<feature type="transmembrane region" description="Helical" evidence="2">
    <location>
        <begin position="169"/>
        <end position="197"/>
    </location>
</feature>
<protein>
    <recommendedName>
        <fullName evidence="5">Proteophosphoglycan ppg4</fullName>
    </recommendedName>
</protein>
<dbReference type="EMBL" id="JARKIE010000200">
    <property type="protein sequence ID" value="KAJ7667406.1"/>
    <property type="molecule type" value="Genomic_DNA"/>
</dbReference>
<feature type="compositionally biased region" description="Low complexity" evidence="1">
    <location>
        <begin position="1042"/>
        <end position="1051"/>
    </location>
</feature>
<feature type="compositionally biased region" description="Basic and acidic residues" evidence="1">
    <location>
        <begin position="805"/>
        <end position="816"/>
    </location>
</feature>
<keyword evidence="2" id="KW-0472">Membrane</keyword>
<feature type="compositionally biased region" description="Polar residues" evidence="1">
    <location>
        <begin position="1070"/>
        <end position="1096"/>
    </location>
</feature>
<evidence type="ECO:0000313" key="4">
    <source>
        <dbReference type="Proteomes" id="UP001221757"/>
    </source>
</evidence>
<feature type="region of interest" description="Disordered" evidence="1">
    <location>
        <begin position="530"/>
        <end position="772"/>
    </location>
</feature>
<feature type="compositionally biased region" description="Polar residues" evidence="1">
    <location>
        <begin position="1"/>
        <end position="14"/>
    </location>
</feature>
<feature type="compositionally biased region" description="Polar residues" evidence="1">
    <location>
        <begin position="927"/>
        <end position="938"/>
    </location>
</feature>
<organism evidence="3 4">
    <name type="scientific">Mycena rosella</name>
    <name type="common">Pink bonnet</name>
    <name type="synonym">Agaricus rosellus</name>
    <dbReference type="NCBI Taxonomy" id="1033263"/>
    <lineage>
        <taxon>Eukaryota</taxon>
        <taxon>Fungi</taxon>
        <taxon>Dikarya</taxon>
        <taxon>Basidiomycota</taxon>
        <taxon>Agaricomycotina</taxon>
        <taxon>Agaricomycetes</taxon>
        <taxon>Agaricomycetidae</taxon>
        <taxon>Agaricales</taxon>
        <taxon>Marasmiineae</taxon>
        <taxon>Mycenaceae</taxon>
        <taxon>Mycena</taxon>
    </lineage>
</organism>
<keyword evidence="2" id="KW-1133">Transmembrane helix</keyword>
<feature type="transmembrane region" description="Helical" evidence="2">
    <location>
        <begin position="217"/>
        <end position="243"/>
    </location>
</feature>
<sequence>MSRQPTTDSPTNESAAGVESLLEQLQADNSEEPSSGSAHRRMSKDSEGYPSWLPKRPLHPAPASTFQSSVHEAGPSEPPFVGGRKPTPRSVRIVSLQDTTSAEKDRREPTDQTRVGIPPPRVWSRGMGTPLSATAFASPDNEPRAPQPKFNATGLHLELLRHPDLKFRLYFYLFPLFVFAHIPLQTFFDFNAVFMLIQISKFPNPEAPGVPGSGRNWALAAAAYVACWLVWIFPVFVVYELVYSFARRWRVKRPIMLPLYLSSSAFSLVSMSSYTNFCFMHHLRYSAFVGENGSFRDGMAETFWFYSQNLPTVALLLPRAGLCLALLLGFSTPDVVIVALADAGISHRDKTFFRSEDGTLTNYARGLLIANAAWAAWRALIVLSSWIGLWVVSGASCAGLCGPRTRWEEEDAEKTMSIYSDNISDLEALPWSWREFTVVRIQAAFEFCLTIRPSSRWSQHRKKEATDTSELLGSPTSPKPFEGMEQVLAAVGLPSAPPPARRGVLSGALFETPMTQSAPEFGDIIPKVAKRSSKDRTGGPSSPLMALPYPFTAPGAQMSSQDRVPFPPSPSPGAVDDKDSSGTLEEEEGDEDEEDDEEDEDDEDEDEDDEEEEEPNAATSEEPSSGRASGSMSSLGQPVTSRYPFQFRRPARGHSGSSAAGSHVSPASRTTRSTQSGATQSTGNQESSDSHAPRSQQTASSDHASSRHNSAGVIPMPPRHPQQQQGRSRNRAGTVPAPSGSLSSSPVDFPRTGRPRARTRMDSGVTDAFGSVPAVEHGISDVEQEMLAMDQQVSEAMLIEPPESEGSHEAEREDRLGLLSGSAAPSPKSSFTALRHRASNLSTHHRRGYGSGSHSRTHSHSGSGSGSSSSRSRAGSISISVRSRAQSLLHNIGIGAASHSSLELVQGAVRLRANSSMARLEEDSSDGRANTHSRSGSGSDAVPSSGENYTFGHPLRTQWHDAEEPAEERQQPAVQHEEQAPPAEPRGGSPTRLQASQSRISVFSAPSTQQPSERTVSRPPSAERLMAEPSGIPIIRGGQEDSSSSASLTSTYPGISSAPQSFVTAAATIEGSTTESSGRTISSWGRASQMDQTQGTWRHPGPA</sequence>
<feature type="compositionally biased region" description="Low complexity" evidence="1">
    <location>
        <begin position="625"/>
        <end position="636"/>
    </location>
</feature>
<feature type="compositionally biased region" description="Basic and acidic residues" evidence="1">
    <location>
        <begin position="958"/>
        <end position="979"/>
    </location>
</feature>
<feature type="compositionally biased region" description="Polar residues" evidence="1">
    <location>
        <begin position="669"/>
        <end position="687"/>
    </location>
</feature>
<evidence type="ECO:0008006" key="5">
    <source>
        <dbReference type="Google" id="ProtNLM"/>
    </source>
</evidence>
<comment type="caution">
    <text evidence="3">The sequence shown here is derived from an EMBL/GenBank/DDBJ whole genome shotgun (WGS) entry which is preliminary data.</text>
</comment>
<evidence type="ECO:0000256" key="2">
    <source>
        <dbReference type="SAM" id="Phobius"/>
    </source>
</evidence>
<feature type="transmembrane region" description="Helical" evidence="2">
    <location>
        <begin position="255"/>
        <end position="274"/>
    </location>
</feature>
<evidence type="ECO:0000256" key="1">
    <source>
        <dbReference type="SAM" id="MobiDB-lite"/>
    </source>
</evidence>
<name>A0AAD7CY19_MYCRO</name>
<feature type="region of interest" description="Disordered" evidence="1">
    <location>
        <begin position="916"/>
        <end position="1103"/>
    </location>
</feature>
<feature type="compositionally biased region" description="Polar residues" evidence="1">
    <location>
        <begin position="26"/>
        <end position="37"/>
    </location>
</feature>
<evidence type="ECO:0000313" key="3">
    <source>
        <dbReference type="EMBL" id="KAJ7667406.1"/>
    </source>
</evidence>
<feature type="compositionally biased region" description="Basic residues" evidence="1">
    <location>
        <begin position="834"/>
        <end position="848"/>
    </location>
</feature>
<gene>
    <name evidence="3" type="ORF">B0H17DRAFT_1142715</name>
</gene>
<keyword evidence="2" id="KW-0812">Transmembrane</keyword>
<feature type="compositionally biased region" description="Basic and acidic residues" evidence="1">
    <location>
        <begin position="101"/>
        <end position="111"/>
    </location>
</feature>
<proteinExistence type="predicted"/>